<reference evidence="1 2" key="1">
    <citation type="submission" date="2015-04" db="EMBL/GenBank/DDBJ databases">
        <title>Complete genome sequence of Schizopora paradoxa KUC8140, a cosmopolitan wood degrader in East Asia.</title>
        <authorList>
            <consortium name="DOE Joint Genome Institute"/>
            <person name="Min B."/>
            <person name="Park H."/>
            <person name="Jang Y."/>
            <person name="Kim J.-J."/>
            <person name="Kim K.H."/>
            <person name="Pangilinan J."/>
            <person name="Lipzen A."/>
            <person name="Riley R."/>
            <person name="Grigoriev I.V."/>
            <person name="Spatafora J.W."/>
            <person name="Choi I.-G."/>
        </authorList>
    </citation>
    <scope>NUCLEOTIDE SEQUENCE [LARGE SCALE GENOMIC DNA]</scope>
    <source>
        <strain evidence="1 2">KUC8140</strain>
    </source>
</reference>
<name>A0A0H2RKX5_9AGAM</name>
<keyword evidence="2" id="KW-1185">Reference proteome</keyword>
<dbReference type="InParanoid" id="A0A0H2RKX5"/>
<dbReference type="Proteomes" id="UP000053477">
    <property type="component" value="Unassembled WGS sequence"/>
</dbReference>
<gene>
    <name evidence="1" type="ORF">SCHPADRAFT_905304</name>
</gene>
<organism evidence="1 2">
    <name type="scientific">Schizopora paradoxa</name>
    <dbReference type="NCBI Taxonomy" id="27342"/>
    <lineage>
        <taxon>Eukaryota</taxon>
        <taxon>Fungi</taxon>
        <taxon>Dikarya</taxon>
        <taxon>Basidiomycota</taxon>
        <taxon>Agaricomycotina</taxon>
        <taxon>Agaricomycetes</taxon>
        <taxon>Hymenochaetales</taxon>
        <taxon>Schizoporaceae</taxon>
        <taxon>Schizopora</taxon>
    </lineage>
</organism>
<sequence length="149" mass="17065">MGIPTSGSRLRASYSAQDLIKLRDHLRSTIPTCREHVVFGFKFDWDWAFQKALRQYGNLDTGEMGAGHCKNIHRLQSDIMHESGIAEYLHVRLADASEDLCGMTHLIIGIAENRRGRHKIPPTIGIRKLMDLLETNEPPKWYRVSTEHD</sequence>
<dbReference type="AlphaFoldDB" id="A0A0H2RKX5"/>
<proteinExistence type="predicted"/>
<evidence type="ECO:0000313" key="1">
    <source>
        <dbReference type="EMBL" id="KLO12292.1"/>
    </source>
</evidence>
<dbReference type="EMBL" id="KQ085981">
    <property type="protein sequence ID" value="KLO12292.1"/>
    <property type="molecule type" value="Genomic_DNA"/>
</dbReference>
<accession>A0A0H2RKX5</accession>
<protein>
    <submittedName>
        <fullName evidence="1">Uncharacterized protein</fullName>
    </submittedName>
</protein>
<evidence type="ECO:0000313" key="2">
    <source>
        <dbReference type="Proteomes" id="UP000053477"/>
    </source>
</evidence>